<dbReference type="InterPro" id="IPR002403">
    <property type="entry name" value="Cyt_P450_E_grp-IV"/>
</dbReference>
<dbReference type="PROSITE" id="PS00086">
    <property type="entry name" value="CYTOCHROME_P450"/>
    <property type="match status" value="1"/>
</dbReference>
<dbReference type="GO" id="GO:0004497">
    <property type="term" value="F:monooxygenase activity"/>
    <property type="evidence" value="ECO:0007669"/>
    <property type="project" value="UniProtKB-KW"/>
</dbReference>
<dbReference type="Pfam" id="PF00067">
    <property type="entry name" value="p450"/>
    <property type="match status" value="1"/>
</dbReference>
<dbReference type="STRING" id="1149755.A0A2J6SAW5"/>
<evidence type="ECO:0000256" key="2">
    <source>
        <dbReference type="ARBA" id="ARBA00010617"/>
    </source>
</evidence>
<dbReference type="InterPro" id="IPR036396">
    <property type="entry name" value="Cyt_P450_sf"/>
</dbReference>
<evidence type="ECO:0000256" key="7">
    <source>
        <dbReference type="PIRSR" id="PIRSR602403-1"/>
    </source>
</evidence>
<proteinExistence type="inferred from homology"/>
<feature type="binding site" description="axial binding residue" evidence="7">
    <location>
        <position position="465"/>
    </location>
    <ligand>
        <name>heme</name>
        <dbReference type="ChEBI" id="CHEBI:30413"/>
    </ligand>
    <ligandPart>
        <name>Fe</name>
        <dbReference type="ChEBI" id="CHEBI:18248"/>
    </ligandPart>
</feature>
<dbReference type="OrthoDB" id="3945418at2759"/>
<evidence type="ECO:0000313" key="9">
    <source>
        <dbReference type="EMBL" id="PMD47909.1"/>
    </source>
</evidence>
<evidence type="ECO:0000313" key="10">
    <source>
        <dbReference type="Proteomes" id="UP000235786"/>
    </source>
</evidence>
<evidence type="ECO:0000256" key="5">
    <source>
        <dbReference type="ARBA" id="ARBA00023004"/>
    </source>
</evidence>
<dbReference type="GO" id="GO:0005506">
    <property type="term" value="F:iron ion binding"/>
    <property type="evidence" value="ECO:0007669"/>
    <property type="project" value="InterPro"/>
</dbReference>
<comment type="cofactor">
    <cofactor evidence="1 7">
        <name>heme</name>
        <dbReference type="ChEBI" id="CHEBI:30413"/>
    </cofactor>
</comment>
<dbReference type="EMBL" id="KZ613938">
    <property type="protein sequence ID" value="PMD47909.1"/>
    <property type="molecule type" value="Genomic_DNA"/>
</dbReference>
<gene>
    <name evidence="9" type="ORF">L207DRAFT_479274</name>
</gene>
<dbReference type="InterPro" id="IPR017972">
    <property type="entry name" value="Cyt_P450_CS"/>
</dbReference>
<dbReference type="PANTHER" id="PTHR24305:SF157">
    <property type="entry name" value="N-ACETYLTRYPTOPHAN 6-HYDROXYLASE IVOC-RELATED"/>
    <property type="match status" value="1"/>
</dbReference>
<dbReference type="SUPFAM" id="SSF48264">
    <property type="entry name" value="Cytochrome P450"/>
    <property type="match status" value="1"/>
</dbReference>
<dbReference type="Proteomes" id="UP000235786">
    <property type="component" value="Unassembled WGS sequence"/>
</dbReference>
<dbReference type="AlphaFoldDB" id="A0A2J6SAW5"/>
<keyword evidence="5 7" id="KW-0408">Iron</keyword>
<keyword evidence="4 8" id="KW-0560">Oxidoreductase</keyword>
<dbReference type="GO" id="GO:0020037">
    <property type="term" value="F:heme binding"/>
    <property type="evidence" value="ECO:0007669"/>
    <property type="project" value="InterPro"/>
</dbReference>
<name>A0A2J6SAW5_HYAVF</name>
<keyword evidence="10" id="KW-1185">Reference proteome</keyword>
<accession>A0A2J6SAW5</accession>
<sequence length="532" mass="59816">MSSEMEILGFWPAQIPYQQLLRWTNVAVLVVFYYACKVVYRLYFSPLSHIPGRKLAATTSLYACYYDLVRGGQYIWEIEKMHQKYGPIVRITPHEVHVNDHAFIDTIFSGPGHQREKGQLTLNGLGFSPTAIATRSHTLHKARRAALAPFFSTKNIRRLEPMVHEVLSQIYQRLERAKKTGEPVNMSMLYRAATHDLIADYAFGQGSICFSREDLNQPYFQAHHEMVLTWYVGCYMPWFGWVVRCLPVGVVKVLVPTVVQFIDMIQAATERINKIKQSQRKGDYSSGDRQTIFHGLLSSSLPDSEKASARLAEEASVLLSAGTDSSASTLSAITYHLLSTPRILSTLKSELETAIPDKNARHFPSFGKVEQLPYLSAVIQEGLRLYPAVAGRQQRVAPLEDLVYTSPTGVSYALPRGTTMSMNPILLSRKADVYPDPGVFRPERFLENPRLRDKGFTFSRGSRMCLGMQLAYQEMYLILAGLVGRFDGGEGGEGEWLELFGTDRSDVEIVRDLVTENIRDGSVGVRVLVKGD</sequence>
<evidence type="ECO:0000256" key="3">
    <source>
        <dbReference type="ARBA" id="ARBA00022723"/>
    </source>
</evidence>
<evidence type="ECO:0000256" key="4">
    <source>
        <dbReference type="ARBA" id="ARBA00023002"/>
    </source>
</evidence>
<dbReference type="PRINTS" id="PR00465">
    <property type="entry name" value="EP450IV"/>
</dbReference>
<protein>
    <submittedName>
        <fullName evidence="9">Cytochrome P450</fullName>
    </submittedName>
</protein>
<dbReference type="InterPro" id="IPR001128">
    <property type="entry name" value="Cyt_P450"/>
</dbReference>
<dbReference type="PRINTS" id="PR00385">
    <property type="entry name" value="P450"/>
</dbReference>
<dbReference type="CDD" id="cd11062">
    <property type="entry name" value="CYP58-like"/>
    <property type="match status" value="1"/>
</dbReference>
<evidence type="ECO:0000256" key="1">
    <source>
        <dbReference type="ARBA" id="ARBA00001971"/>
    </source>
</evidence>
<dbReference type="InterPro" id="IPR050121">
    <property type="entry name" value="Cytochrome_P450_monoxygenase"/>
</dbReference>
<dbReference type="GO" id="GO:0016705">
    <property type="term" value="F:oxidoreductase activity, acting on paired donors, with incorporation or reduction of molecular oxygen"/>
    <property type="evidence" value="ECO:0007669"/>
    <property type="project" value="InterPro"/>
</dbReference>
<keyword evidence="3 7" id="KW-0479">Metal-binding</keyword>
<organism evidence="9 10">
    <name type="scientific">Hyaloscypha variabilis (strain UAMH 11265 / GT02V1 / F)</name>
    <name type="common">Meliniomyces variabilis</name>
    <dbReference type="NCBI Taxonomy" id="1149755"/>
    <lineage>
        <taxon>Eukaryota</taxon>
        <taxon>Fungi</taxon>
        <taxon>Dikarya</taxon>
        <taxon>Ascomycota</taxon>
        <taxon>Pezizomycotina</taxon>
        <taxon>Leotiomycetes</taxon>
        <taxon>Helotiales</taxon>
        <taxon>Hyaloscyphaceae</taxon>
        <taxon>Hyaloscypha</taxon>
        <taxon>Hyaloscypha variabilis</taxon>
    </lineage>
</organism>
<evidence type="ECO:0000256" key="6">
    <source>
        <dbReference type="ARBA" id="ARBA00023033"/>
    </source>
</evidence>
<evidence type="ECO:0000256" key="8">
    <source>
        <dbReference type="RuleBase" id="RU000461"/>
    </source>
</evidence>
<dbReference type="PANTHER" id="PTHR24305">
    <property type="entry name" value="CYTOCHROME P450"/>
    <property type="match status" value="1"/>
</dbReference>
<keyword evidence="7 8" id="KW-0349">Heme</keyword>
<reference evidence="9 10" key="1">
    <citation type="submission" date="2016-04" db="EMBL/GenBank/DDBJ databases">
        <title>A degradative enzymes factory behind the ericoid mycorrhizal symbiosis.</title>
        <authorList>
            <consortium name="DOE Joint Genome Institute"/>
            <person name="Martino E."/>
            <person name="Morin E."/>
            <person name="Grelet G."/>
            <person name="Kuo A."/>
            <person name="Kohler A."/>
            <person name="Daghino S."/>
            <person name="Barry K."/>
            <person name="Choi C."/>
            <person name="Cichocki N."/>
            <person name="Clum A."/>
            <person name="Copeland A."/>
            <person name="Hainaut M."/>
            <person name="Haridas S."/>
            <person name="Labutti K."/>
            <person name="Lindquist E."/>
            <person name="Lipzen A."/>
            <person name="Khouja H.-R."/>
            <person name="Murat C."/>
            <person name="Ohm R."/>
            <person name="Olson A."/>
            <person name="Spatafora J."/>
            <person name="Veneault-Fourrey C."/>
            <person name="Henrissat B."/>
            <person name="Grigoriev I."/>
            <person name="Martin F."/>
            <person name="Perotto S."/>
        </authorList>
    </citation>
    <scope>NUCLEOTIDE SEQUENCE [LARGE SCALE GENOMIC DNA]</scope>
    <source>
        <strain evidence="9 10">F</strain>
    </source>
</reference>
<comment type="similarity">
    <text evidence="2 8">Belongs to the cytochrome P450 family.</text>
</comment>
<dbReference type="Gene3D" id="1.10.630.10">
    <property type="entry name" value="Cytochrome P450"/>
    <property type="match status" value="1"/>
</dbReference>
<keyword evidence="6 8" id="KW-0503">Monooxygenase</keyword>